<dbReference type="AlphaFoldDB" id="A0A645IRD6"/>
<evidence type="ECO:0000313" key="2">
    <source>
        <dbReference type="EMBL" id="MPN53915.1"/>
    </source>
</evidence>
<sequence>MAEDAGQAGLRHPVQWQTPERGDGEGRQLLRRRLQFRRQRNERLDAELPVQDFTGYTVAHRAARCQLQALLLGGGRAGHADCQQHAAASQDPSVQYRQLCAAERPEYRLHRVRHEERVDHRCRIPVRGLDPLGLAQPRHGQQPAVQAR</sequence>
<comment type="caution">
    <text evidence="2">The sequence shown here is derived from an EMBL/GenBank/DDBJ whole genome shotgun (WGS) entry which is preliminary data.</text>
</comment>
<feature type="region of interest" description="Disordered" evidence="1">
    <location>
        <begin position="1"/>
        <end position="27"/>
    </location>
</feature>
<name>A0A645IRD6_9ZZZZ</name>
<evidence type="ECO:0000256" key="1">
    <source>
        <dbReference type="SAM" id="MobiDB-lite"/>
    </source>
</evidence>
<protein>
    <submittedName>
        <fullName evidence="2">Uncharacterized protein</fullName>
    </submittedName>
</protein>
<organism evidence="2">
    <name type="scientific">bioreactor metagenome</name>
    <dbReference type="NCBI Taxonomy" id="1076179"/>
    <lineage>
        <taxon>unclassified sequences</taxon>
        <taxon>metagenomes</taxon>
        <taxon>ecological metagenomes</taxon>
    </lineage>
</organism>
<reference evidence="2" key="1">
    <citation type="submission" date="2019-08" db="EMBL/GenBank/DDBJ databases">
        <authorList>
            <person name="Kucharzyk K."/>
            <person name="Murdoch R.W."/>
            <person name="Higgins S."/>
            <person name="Loffler F."/>
        </authorList>
    </citation>
    <scope>NUCLEOTIDE SEQUENCE</scope>
</reference>
<dbReference type="EMBL" id="VSSQ01121553">
    <property type="protein sequence ID" value="MPN53915.1"/>
    <property type="molecule type" value="Genomic_DNA"/>
</dbReference>
<gene>
    <name evidence="2" type="ORF">SDC9_201584</name>
</gene>
<accession>A0A645IRD6</accession>
<proteinExistence type="predicted"/>